<dbReference type="PANTHER" id="PTHR40368">
    <property type="entry name" value="YALI0F14399P"/>
    <property type="match status" value="1"/>
</dbReference>
<keyword evidence="4" id="KW-1185">Reference proteome</keyword>
<name>A0A9P8PJA5_9ASCO</name>
<feature type="chain" id="PRO_5040137013" description="Autophagy-related protein 27" evidence="2">
    <location>
        <begin position="21"/>
        <end position="262"/>
    </location>
</feature>
<organism evidence="3 4">
    <name type="scientific">Wickerhamomyces mucosus</name>
    <dbReference type="NCBI Taxonomy" id="1378264"/>
    <lineage>
        <taxon>Eukaryota</taxon>
        <taxon>Fungi</taxon>
        <taxon>Dikarya</taxon>
        <taxon>Ascomycota</taxon>
        <taxon>Saccharomycotina</taxon>
        <taxon>Saccharomycetes</taxon>
        <taxon>Phaffomycetales</taxon>
        <taxon>Wickerhamomycetaceae</taxon>
        <taxon>Wickerhamomyces</taxon>
    </lineage>
</organism>
<comment type="caution">
    <text evidence="3">The sequence shown here is derived from an EMBL/GenBank/DDBJ whole genome shotgun (WGS) entry which is preliminary data.</text>
</comment>
<evidence type="ECO:0000313" key="4">
    <source>
        <dbReference type="Proteomes" id="UP000769528"/>
    </source>
</evidence>
<dbReference type="EMBL" id="JAEUBF010001057">
    <property type="protein sequence ID" value="KAH3673061.1"/>
    <property type="molecule type" value="Genomic_DNA"/>
</dbReference>
<evidence type="ECO:0008006" key="5">
    <source>
        <dbReference type="Google" id="ProtNLM"/>
    </source>
</evidence>
<dbReference type="AlphaFoldDB" id="A0A9P8PJA5"/>
<accession>A0A9P8PJA5</accession>
<keyword evidence="1" id="KW-0472">Membrane</keyword>
<evidence type="ECO:0000313" key="3">
    <source>
        <dbReference type="EMBL" id="KAH3673061.1"/>
    </source>
</evidence>
<protein>
    <recommendedName>
        <fullName evidence="5">Autophagy-related protein 27</fullName>
    </recommendedName>
</protein>
<feature type="transmembrane region" description="Helical" evidence="1">
    <location>
        <begin position="215"/>
        <end position="238"/>
    </location>
</feature>
<evidence type="ECO:0000256" key="2">
    <source>
        <dbReference type="SAM" id="SignalP"/>
    </source>
</evidence>
<keyword evidence="1" id="KW-0812">Transmembrane</keyword>
<keyword evidence="2" id="KW-0732">Signal</keyword>
<reference evidence="3" key="1">
    <citation type="journal article" date="2021" name="Open Biol.">
        <title>Shared evolutionary footprints suggest mitochondrial oxidative damage underlies multiple complex I losses in fungi.</title>
        <authorList>
            <person name="Schikora-Tamarit M.A."/>
            <person name="Marcet-Houben M."/>
            <person name="Nosek J."/>
            <person name="Gabaldon T."/>
        </authorList>
    </citation>
    <scope>NUCLEOTIDE SEQUENCE</scope>
    <source>
        <strain evidence="3">CBS6341</strain>
    </source>
</reference>
<feature type="signal peptide" evidence="2">
    <location>
        <begin position="1"/>
        <end position="20"/>
    </location>
</feature>
<dbReference type="PANTHER" id="PTHR40368:SF1">
    <property type="entry name" value="YALI0F14399P"/>
    <property type="match status" value="1"/>
</dbReference>
<dbReference type="OrthoDB" id="18530at2759"/>
<gene>
    <name evidence="3" type="ORF">WICMUC_003894</name>
</gene>
<sequence length="262" mass="29332">MKLTSSLIIFAGTALPRILAEPYPQLPKTSPFNAYNHDDLLDIQCIQRQIDNGEHKFDSNGDIIYSPFPVCAETGQPLSLRYGQGGFINCTVVLTDELYHLFQLYLHEDAPFSCRIPSNKGINSKIDKTGYIPLTFNLRGNLEASHLDLDTSLNIILQKSAKGEVVSSIAYSSGSETHRYIIGDLLTLQLNVNWFDELKTGDLYALKIGYDFKSIFFIVALGVIFGATITYGILYGYFNQRLIRDLGYKPGYSAELGFEKDD</sequence>
<proteinExistence type="predicted"/>
<evidence type="ECO:0000256" key="1">
    <source>
        <dbReference type="SAM" id="Phobius"/>
    </source>
</evidence>
<reference evidence="3" key="2">
    <citation type="submission" date="2021-01" db="EMBL/GenBank/DDBJ databases">
        <authorList>
            <person name="Schikora-Tamarit M.A."/>
        </authorList>
    </citation>
    <scope>NUCLEOTIDE SEQUENCE</scope>
    <source>
        <strain evidence="3">CBS6341</strain>
    </source>
</reference>
<keyword evidence="1" id="KW-1133">Transmembrane helix</keyword>
<dbReference type="Proteomes" id="UP000769528">
    <property type="component" value="Unassembled WGS sequence"/>
</dbReference>